<protein>
    <submittedName>
        <fullName evidence="1">Uncharacterized protein</fullName>
    </submittedName>
</protein>
<name>A0A448XFY6_9PLAT</name>
<evidence type="ECO:0000313" key="2">
    <source>
        <dbReference type="Proteomes" id="UP000784294"/>
    </source>
</evidence>
<keyword evidence="2" id="KW-1185">Reference proteome</keyword>
<gene>
    <name evidence="1" type="ORF">PXEA_LOCUS29151</name>
</gene>
<organism evidence="1 2">
    <name type="scientific">Protopolystoma xenopodis</name>
    <dbReference type="NCBI Taxonomy" id="117903"/>
    <lineage>
        <taxon>Eukaryota</taxon>
        <taxon>Metazoa</taxon>
        <taxon>Spiralia</taxon>
        <taxon>Lophotrochozoa</taxon>
        <taxon>Platyhelminthes</taxon>
        <taxon>Monogenea</taxon>
        <taxon>Polyopisthocotylea</taxon>
        <taxon>Polystomatidea</taxon>
        <taxon>Polystomatidae</taxon>
        <taxon>Protopolystoma</taxon>
    </lineage>
</organism>
<sequence length="126" mass="13799">MAKLTDDADYDAGETFENVSSPFSDAGTHGNYYGRRLRTSCAIIILPILAHLFTHYPLIALTTYSSSRVVPFLGNCGMATSHLGLSCLPPSRFTDPTQTYSDLPHGLVDLILIFLVDRVHSFPPPV</sequence>
<comment type="caution">
    <text evidence="1">The sequence shown here is derived from an EMBL/GenBank/DDBJ whole genome shotgun (WGS) entry which is preliminary data.</text>
</comment>
<dbReference type="EMBL" id="CAAALY010250460">
    <property type="protein sequence ID" value="VEL35711.1"/>
    <property type="molecule type" value="Genomic_DNA"/>
</dbReference>
<reference evidence="1" key="1">
    <citation type="submission" date="2018-11" db="EMBL/GenBank/DDBJ databases">
        <authorList>
            <consortium name="Pathogen Informatics"/>
        </authorList>
    </citation>
    <scope>NUCLEOTIDE SEQUENCE</scope>
</reference>
<dbReference type="AlphaFoldDB" id="A0A448XFY6"/>
<dbReference type="Proteomes" id="UP000784294">
    <property type="component" value="Unassembled WGS sequence"/>
</dbReference>
<accession>A0A448XFY6</accession>
<evidence type="ECO:0000313" key="1">
    <source>
        <dbReference type="EMBL" id="VEL35711.1"/>
    </source>
</evidence>
<proteinExistence type="predicted"/>